<evidence type="ECO:0000256" key="6">
    <source>
        <dbReference type="ARBA" id="ARBA00022884"/>
    </source>
</evidence>
<evidence type="ECO:0000256" key="5">
    <source>
        <dbReference type="ARBA" id="ARBA00022801"/>
    </source>
</evidence>
<keyword evidence="3" id="KW-0540">Nuclease</keyword>
<keyword evidence="7" id="KW-0346">Stress response</keyword>
<feature type="region of interest" description="Disordered" evidence="8">
    <location>
        <begin position="18"/>
        <end position="64"/>
    </location>
</feature>
<evidence type="ECO:0000256" key="7">
    <source>
        <dbReference type="ARBA" id="ARBA00023016"/>
    </source>
</evidence>
<dbReference type="InterPro" id="IPR038570">
    <property type="entry name" value="HicA_sf"/>
</dbReference>
<dbReference type="GO" id="GO:0004519">
    <property type="term" value="F:endonuclease activity"/>
    <property type="evidence" value="ECO:0007669"/>
    <property type="project" value="UniProtKB-KW"/>
</dbReference>
<dbReference type="GO" id="GO:0003729">
    <property type="term" value="F:mRNA binding"/>
    <property type="evidence" value="ECO:0007669"/>
    <property type="project" value="InterPro"/>
</dbReference>
<evidence type="ECO:0000313" key="10">
    <source>
        <dbReference type="EMBL" id="VFK13164.1"/>
    </source>
</evidence>
<dbReference type="InterPro" id="IPR012933">
    <property type="entry name" value="HicA_mRNA_interferase"/>
</dbReference>
<evidence type="ECO:0000256" key="2">
    <source>
        <dbReference type="ARBA" id="ARBA00022649"/>
    </source>
</evidence>
<evidence type="ECO:0000256" key="8">
    <source>
        <dbReference type="SAM" id="MobiDB-lite"/>
    </source>
</evidence>
<dbReference type="AlphaFoldDB" id="A0A450ST21"/>
<dbReference type="SUPFAM" id="SSF54786">
    <property type="entry name" value="YcfA/nrd intein domain"/>
    <property type="match status" value="1"/>
</dbReference>
<feature type="compositionally biased region" description="Basic and acidic residues" evidence="8">
    <location>
        <begin position="43"/>
        <end position="64"/>
    </location>
</feature>
<gene>
    <name evidence="9" type="ORF">BECKFM1743A_GA0114220_101833</name>
    <name evidence="10" type="ORF">BECKFM1743B_GA0114221_102681</name>
</gene>
<evidence type="ECO:0000313" key="9">
    <source>
        <dbReference type="EMBL" id="VFJ57130.1"/>
    </source>
</evidence>
<dbReference type="GO" id="GO:0016787">
    <property type="term" value="F:hydrolase activity"/>
    <property type="evidence" value="ECO:0007669"/>
    <property type="project" value="UniProtKB-KW"/>
</dbReference>
<evidence type="ECO:0000256" key="1">
    <source>
        <dbReference type="ARBA" id="ARBA00006620"/>
    </source>
</evidence>
<keyword evidence="5" id="KW-0378">Hydrolase</keyword>
<dbReference type="EMBL" id="CAADEZ010000183">
    <property type="protein sequence ID" value="VFJ57130.1"/>
    <property type="molecule type" value="Genomic_DNA"/>
</dbReference>
<dbReference type="Gene3D" id="3.30.920.30">
    <property type="entry name" value="Hypothetical protein"/>
    <property type="match status" value="1"/>
</dbReference>
<accession>A0A450ST21</accession>
<feature type="compositionally biased region" description="Basic residues" evidence="8">
    <location>
        <begin position="23"/>
        <end position="34"/>
    </location>
</feature>
<proteinExistence type="inferred from homology"/>
<dbReference type="Pfam" id="PF07927">
    <property type="entry name" value="HicA_toxin"/>
    <property type="match status" value="1"/>
</dbReference>
<protein>
    <submittedName>
        <fullName evidence="9">Predicted RNA binding protein YcfA, dsRBD-like fold, HicA-like mRNA interferase family</fullName>
    </submittedName>
</protein>
<keyword evidence="2" id="KW-1277">Toxin-antitoxin system</keyword>
<reference evidence="9" key="1">
    <citation type="submission" date="2019-02" db="EMBL/GenBank/DDBJ databases">
        <authorList>
            <person name="Gruber-Vodicka R. H."/>
            <person name="Seah K. B. B."/>
        </authorList>
    </citation>
    <scope>NUCLEOTIDE SEQUENCE</scope>
    <source>
        <strain evidence="9">BECK_BZ163</strain>
        <strain evidence="10">BECK_BZ164</strain>
    </source>
</reference>
<evidence type="ECO:0000256" key="4">
    <source>
        <dbReference type="ARBA" id="ARBA00022759"/>
    </source>
</evidence>
<evidence type="ECO:0000256" key="3">
    <source>
        <dbReference type="ARBA" id="ARBA00022722"/>
    </source>
</evidence>
<dbReference type="EMBL" id="CAADFL010000268">
    <property type="protein sequence ID" value="VFK13164.1"/>
    <property type="molecule type" value="Genomic_DNA"/>
</dbReference>
<organism evidence="9">
    <name type="scientific">Candidatus Kentrum sp. FM</name>
    <dbReference type="NCBI Taxonomy" id="2126340"/>
    <lineage>
        <taxon>Bacteria</taxon>
        <taxon>Pseudomonadati</taxon>
        <taxon>Pseudomonadota</taxon>
        <taxon>Gammaproteobacteria</taxon>
        <taxon>Candidatus Kentrum</taxon>
    </lineage>
</organism>
<comment type="similarity">
    <text evidence="1">Belongs to the HicA mRNA interferase family.</text>
</comment>
<keyword evidence="6" id="KW-0694">RNA-binding</keyword>
<name>A0A450ST21_9GAMM</name>
<sequence>MPRKIRELMHDLQRAGFIERGGKGSHRNYQHPKGQRVTLSGRRGHDAKPYQEREVSNKISETEK</sequence>
<keyword evidence="4" id="KW-0255">Endonuclease</keyword>